<dbReference type="GO" id="GO:0070043">
    <property type="term" value="F:rRNA (guanine-N7-)-methyltransferase activity"/>
    <property type="evidence" value="ECO:0007669"/>
    <property type="project" value="UniProtKB-UniRule"/>
</dbReference>
<evidence type="ECO:0000256" key="4">
    <source>
        <dbReference type="ARBA" id="ARBA00022679"/>
    </source>
</evidence>
<evidence type="ECO:0000313" key="7">
    <source>
        <dbReference type="EMBL" id="PPK73827.1"/>
    </source>
</evidence>
<dbReference type="Proteomes" id="UP000238071">
    <property type="component" value="Unassembled WGS sequence"/>
</dbReference>
<dbReference type="InterPro" id="IPR003682">
    <property type="entry name" value="rRNA_ssu_MeTfrase_G"/>
</dbReference>
<gene>
    <name evidence="6" type="primary">rsmG</name>
    <name evidence="7" type="ORF">B0F88_101359</name>
</gene>
<keyword evidence="3 6" id="KW-0489">Methyltransferase</keyword>
<sequence length="219" mass="24103">MKACPEQSRSDCRKILVSGIAELNLNVTDHQVDQLLDFIKLIEKWNKAYNLTAIRDREEMARLHILDSLAIVPHVEGKRIIDIGTGAGLPGIPLAICLPETSFTLLDSNAKKTRFVQQVVLELKLKNVAVVHSRVENYHPEPAYDAVLTRAFASLPDIVKLTAHLLVKDGVLLAMKGQSLDAELAEITAKKSVISVSVPGADVERCLVRIQSPEQVEVS</sequence>
<proteinExistence type="inferred from homology"/>
<comment type="caution">
    <text evidence="6">Lacks conserved residue(s) required for the propagation of feature annotation.</text>
</comment>
<dbReference type="PANTHER" id="PTHR31760:SF0">
    <property type="entry name" value="S-ADENOSYL-L-METHIONINE-DEPENDENT METHYLTRANSFERASES SUPERFAMILY PROTEIN"/>
    <property type="match status" value="1"/>
</dbReference>
<dbReference type="AlphaFoldDB" id="A0A2S6H8N0"/>
<keyword evidence="2 6" id="KW-0698">rRNA processing</keyword>
<dbReference type="RefSeq" id="WP_104422209.1">
    <property type="nucleotide sequence ID" value="NZ_PTIY01000001.1"/>
</dbReference>
<comment type="function">
    <text evidence="6">Specifically methylates the N7 position of guanine in position 527 of 16S rRNA.</text>
</comment>
<comment type="caution">
    <text evidence="7">The sequence shown here is derived from an EMBL/GenBank/DDBJ whole genome shotgun (WGS) entry which is preliminary data.</text>
</comment>
<dbReference type="CDD" id="cd02440">
    <property type="entry name" value="AdoMet_MTases"/>
    <property type="match status" value="1"/>
</dbReference>
<dbReference type="InterPro" id="IPR029063">
    <property type="entry name" value="SAM-dependent_MTases_sf"/>
</dbReference>
<dbReference type="HAMAP" id="MF_00074">
    <property type="entry name" value="16SrRNA_methyltr_G"/>
    <property type="match status" value="1"/>
</dbReference>
<dbReference type="GO" id="GO:0005829">
    <property type="term" value="C:cytosol"/>
    <property type="evidence" value="ECO:0007669"/>
    <property type="project" value="TreeGrafter"/>
</dbReference>
<dbReference type="Gene3D" id="3.40.50.150">
    <property type="entry name" value="Vaccinia Virus protein VP39"/>
    <property type="match status" value="1"/>
</dbReference>
<evidence type="ECO:0000256" key="1">
    <source>
        <dbReference type="ARBA" id="ARBA00022490"/>
    </source>
</evidence>
<feature type="binding site" evidence="6">
    <location>
        <position position="150"/>
    </location>
    <ligand>
        <name>S-adenosyl-L-methionine</name>
        <dbReference type="ChEBI" id="CHEBI:59789"/>
    </ligand>
</feature>
<evidence type="ECO:0000313" key="8">
    <source>
        <dbReference type="Proteomes" id="UP000238071"/>
    </source>
</evidence>
<dbReference type="Pfam" id="PF02527">
    <property type="entry name" value="GidB"/>
    <property type="match status" value="1"/>
</dbReference>
<feature type="binding site" evidence="6">
    <location>
        <position position="84"/>
    </location>
    <ligand>
        <name>S-adenosyl-L-methionine</name>
        <dbReference type="ChEBI" id="CHEBI:59789"/>
    </ligand>
</feature>
<keyword evidence="5 6" id="KW-0949">S-adenosyl-L-methionine</keyword>
<dbReference type="PIRSF" id="PIRSF003078">
    <property type="entry name" value="GidB"/>
    <property type="match status" value="1"/>
</dbReference>
<dbReference type="SUPFAM" id="SSF53335">
    <property type="entry name" value="S-adenosyl-L-methionine-dependent methyltransferases"/>
    <property type="match status" value="1"/>
</dbReference>
<feature type="binding site" evidence="6">
    <location>
        <position position="89"/>
    </location>
    <ligand>
        <name>S-adenosyl-L-methionine</name>
        <dbReference type="ChEBI" id="CHEBI:59789"/>
    </ligand>
</feature>
<keyword evidence="8" id="KW-1185">Reference proteome</keyword>
<evidence type="ECO:0000256" key="3">
    <source>
        <dbReference type="ARBA" id="ARBA00022603"/>
    </source>
</evidence>
<evidence type="ECO:0000256" key="5">
    <source>
        <dbReference type="ARBA" id="ARBA00022691"/>
    </source>
</evidence>
<dbReference type="OrthoDB" id="9808773at2"/>
<protein>
    <recommendedName>
        <fullName evidence="6">Ribosomal RNA small subunit methyltransferase G</fullName>
        <ecNumber evidence="6">2.1.1.170</ecNumber>
    </recommendedName>
    <alternativeName>
        <fullName evidence="6">16S rRNA 7-methylguanosine methyltransferase</fullName>
        <shortName evidence="6">16S rRNA m7G methyltransferase</shortName>
    </alternativeName>
</protein>
<comment type="similarity">
    <text evidence="6">Belongs to the methyltransferase superfamily. RNA methyltransferase RsmG family.</text>
</comment>
<comment type="catalytic activity">
    <reaction evidence="6">
        <text>guanosine(527) in 16S rRNA + S-adenosyl-L-methionine = N(7)-methylguanosine(527) in 16S rRNA + S-adenosyl-L-homocysteine</text>
        <dbReference type="Rhea" id="RHEA:42732"/>
        <dbReference type="Rhea" id="RHEA-COMP:10209"/>
        <dbReference type="Rhea" id="RHEA-COMP:10210"/>
        <dbReference type="ChEBI" id="CHEBI:57856"/>
        <dbReference type="ChEBI" id="CHEBI:59789"/>
        <dbReference type="ChEBI" id="CHEBI:74269"/>
        <dbReference type="ChEBI" id="CHEBI:74480"/>
        <dbReference type="EC" id="2.1.1.170"/>
    </reaction>
</comment>
<accession>A0A2S6H8N0</accession>
<feature type="binding site" evidence="6">
    <location>
        <begin position="135"/>
        <end position="136"/>
    </location>
    <ligand>
        <name>S-adenosyl-L-methionine</name>
        <dbReference type="ChEBI" id="CHEBI:59789"/>
    </ligand>
</feature>
<organism evidence="7 8">
    <name type="scientific">Methylobacter tundripaludum</name>
    <dbReference type="NCBI Taxonomy" id="173365"/>
    <lineage>
        <taxon>Bacteria</taxon>
        <taxon>Pseudomonadati</taxon>
        <taxon>Pseudomonadota</taxon>
        <taxon>Gammaproteobacteria</taxon>
        <taxon>Methylococcales</taxon>
        <taxon>Methylococcaceae</taxon>
        <taxon>Methylobacter</taxon>
    </lineage>
</organism>
<keyword evidence="4 6" id="KW-0808">Transferase</keyword>
<dbReference type="EMBL" id="PTIY01000001">
    <property type="protein sequence ID" value="PPK73827.1"/>
    <property type="molecule type" value="Genomic_DNA"/>
</dbReference>
<evidence type="ECO:0000256" key="6">
    <source>
        <dbReference type="HAMAP-Rule" id="MF_00074"/>
    </source>
</evidence>
<dbReference type="PANTHER" id="PTHR31760">
    <property type="entry name" value="S-ADENOSYL-L-METHIONINE-DEPENDENT METHYLTRANSFERASES SUPERFAMILY PROTEIN"/>
    <property type="match status" value="1"/>
</dbReference>
<comment type="subcellular location">
    <subcellularLocation>
        <location evidence="6">Cytoplasm</location>
    </subcellularLocation>
</comment>
<dbReference type="EC" id="2.1.1.170" evidence="6"/>
<keyword evidence="1 6" id="KW-0963">Cytoplasm</keyword>
<name>A0A2S6H8N0_9GAMM</name>
<evidence type="ECO:0000256" key="2">
    <source>
        <dbReference type="ARBA" id="ARBA00022552"/>
    </source>
</evidence>
<dbReference type="NCBIfam" id="TIGR00138">
    <property type="entry name" value="rsmG_gidB"/>
    <property type="match status" value="1"/>
</dbReference>
<reference evidence="7 8" key="1">
    <citation type="submission" date="2018-02" db="EMBL/GenBank/DDBJ databases">
        <title>Subsurface microbial communities from deep shales in Ohio and West Virginia, USA.</title>
        <authorList>
            <person name="Wrighton K."/>
        </authorList>
    </citation>
    <scope>NUCLEOTIDE SEQUENCE [LARGE SCALE GENOMIC DNA]</scope>
    <source>
        <strain evidence="7 8">OWC-G53F</strain>
    </source>
</reference>